<dbReference type="EMBL" id="CAXAMM010041214">
    <property type="protein sequence ID" value="CAK9098054.1"/>
    <property type="molecule type" value="Genomic_DNA"/>
</dbReference>
<accession>A0ABP0RBU9</accession>
<organism evidence="1 2">
    <name type="scientific">Durusdinium trenchii</name>
    <dbReference type="NCBI Taxonomy" id="1381693"/>
    <lineage>
        <taxon>Eukaryota</taxon>
        <taxon>Sar</taxon>
        <taxon>Alveolata</taxon>
        <taxon>Dinophyceae</taxon>
        <taxon>Suessiales</taxon>
        <taxon>Symbiodiniaceae</taxon>
        <taxon>Durusdinium</taxon>
    </lineage>
</organism>
<dbReference type="Proteomes" id="UP001642464">
    <property type="component" value="Unassembled WGS sequence"/>
</dbReference>
<gene>
    <name evidence="1" type="ORF">SCF082_LOCUS45980</name>
</gene>
<comment type="caution">
    <text evidence="1">The sequence shown here is derived from an EMBL/GenBank/DDBJ whole genome shotgun (WGS) entry which is preliminary data.</text>
</comment>
<sequence length="84" mass="10080">MMIDLMGKHEGLKNKQKRKVHDAWLADKKDQRLSWYVHENVNGFPGKWIIDELAPKYKCEECLISPQRFGKPMNRQWQLKQPML</sequence>
<protein>
    <submittedName>
        <fullName evidence="1">Uncharacterized protein</fullName>
    </submittedName>
</protein>
<keyword evidence="2" id="KW-1185">Reference proteome</keyword>
<name>A0ABP0RBU9_9DINO</name>
<evidence type="ECO:0000313" key="1">
    <source>
        <dbReference type="EMBL" id="CAK9098054.1"/>
    </source>
</evidence>
<reference evidence="1 2" key="1">
    <citation type="submission" date="2024-02" db="EMBL/GenBank/DDBJ databases">
        <authorList>
            <person name="Chen Y."/>
            <person name="Shah S."/>
            <person name="Dougan E. K."/>
            <person name="Thang M."/>
            <person name="Chan C."/>
        </authorList>
    </citation>
    <scope>NUCLEOTIDE SEQUENCE [LARGE SCALE GENOMIC DNA]</scope>
</reference>
<evidence type="ECO:0000313" key="2">
    <source>
        <dbReference type="Proteomes" id="UP001642464"/>
    </source>
</evidence>
<proteinExistence type="predicted"/>